<keyword evidence="3" id="KW-0378">Hydrolase</keyword>
<keyword evidence="3" id="KW-0326">Glycosidase</keyword>
<name>A0A8D9FR99_9VIRU</name>
<dbReference type="PANTHER" id="PTHR10963:SF55">
    <property type="entry name" value="GLYCOSIDE HYDROLASE FAMILY 16 PROTEIN"/>
    <property type="match status" value="1"/>
</dbReference>
<gene>
    <name evidence="3" type="primary">exsH</name>
    <name evidence="3" type="ORF">SLAVMIC_01015</name>
</gene>
<dbReference type="InterPro" id="IPR000757">
    <property type="entry name" value="Beta-glucanase-like"/>
</dbReference>
<dbReference type="SUPFAM" id="SSF49899">
    <property type="entry name" value="Concanavalin A-like lectins/glucanases"/>
    <property type="match status" value="1"/>
</dbReference>
<reference evidence="3" key="1">
    <citation type="submission" date="2021-06" db="EMBL/GenBank/DDBJ databases">
        <authorList>
            <person name="Gannon L."/>
            <person name="Redgwell R T."/>
            <person name="Michniewski S."/>
            <person name="Harrison D C."/>
            <person name="Millard A."/>
        </authorList>
    </citation>
    <scope>NUCLEOTIDE SEQUENCE</scope>
</reference>
<dbReference type="GO" id="GO:0005975">
    <property type="term" value="P:carbohydrate metabolic process"/>
    <property type="evidence" value="ECO:0007669"/>
    <property type="project" value="InterPro"/>
</dbReference>
<dbReference type="InterPro" id="IPR050546">
    <property type="entry name" value="Glycosyl_Hydrlase_16"/>
</dbReference>
<comment type="similarity">
    <text evidence="1">Belongs to the glycosyl hydrolase 16 family.</text>
</comment>
<sequence length="286" mass="34220">MKWSTKDKIYNTFLKIRLWFLIIFCKKKFKVNNPLEKKGWELTFNDEFDSGKLNEDKWIDLAYFGLRIHPGNITEKGEAPLQYYTKEALTFTGDSMKQNILKEPVEHHYKDWDGKDWGTWTIPYKIGHIDSSKSFEQKFGYFEIRSKISADPGGWPAFWLFSQHHHPGEIDVYEMYTSRRGNKIFESNFHWSTKREKDAERKSDVKGHKIINNTDYHLYAVDWSEKGFKIYYDNILVRVFRNPETIAYFQNKMHIIIGNGVEPERKDQSEKFPVHEVDYVRAYKKK</sequence>
<dbReference type="Gene3D" id="2.60.120.200">
    <property type="match status" value="1"/>
</dbReference>
<dbReference type="CDD" id="cd08023">
    <property type="entry name" value="GH16_laminarinase_like"/>
    <property type="match status" value="1"/>
</dbReference>
<proteinExistence type="inferred from homology"/>
<dbReference type="Pfam" id="PF00722">
    <property type="entry name" value="Glyco_hydro_16"/>
    <property type="match status" value="1"/>
</dbReference>
<accession>A0A8D9FR99</accession>
<dbReference type="GO" id="GO:0004553">
    <property type="term" value="F:hydrolase activity, hydrolyzing O-glycosyl compounds"/>
    <property type="evidence" value="ECO:0007669"/>
    <property type="project" value="InterPro"/>
</dbReference>
<evidence type="ECO:0000259" key="2">
    <source>
        <dbReference type="PROSITE" id="PS51762"/>
    </source>
</evidence>
<dbReference type="EMBL" id="OU342829">
    <property type="protein sequence ID" value="CAG7581758.1"/>
    <property type="molecule type" value="Genomic_DNA"/>
</dbReference>
<evidence type="ECO:0000313" key="3">
    <source>
        <dbReference type="EMBL" id="CAG7581758.1"/>
    </source>
</evidence>
<dbReference type="PROSITE" id="PS51762">
    <property type="entry name" value="GH16_2"/>
    <property type="match status" value="1"/>
</dbReference>
<protein>
    <submittedName>
        <fullName evidence="3">Endo-1,3-1,4-beta-glycanase ExsH</fullName>
        <ecNumber evidence="3">3.2.1.-</ecNumber>
    </submittedName>
</protein>
<dbReference type="InterPro" id="IPR013320">
    <property type="entry name" value="ConA-like_dom_sf"/>
</dbReference>
<dbReference type="PANTHER" id="PTHR10963">
    <property type="entry name" value="GLYCOSYL HYDROLASE-RELATED"/>
    <property type="match status" value="1"/>
</dbReference>
<evidence type="ECO:0000256" key="1">
    <source>
        <dbReference type="ARBA" id="ARBA00006865"/>
    </source>
</evidence>
<organism evidence="3">
    <name type="scientific">uncultured marine phage</name>
    <dbReference type="NCBI Taxonomy" id="707152"/>
    <lineage>
        <taxon>Viruses</taxon>
        <taxon>environmental samples</taxon>
    </lineage>
</organism>
<dbReference type="EC" id="3.2.1.-" evidence="3"/>
<feature type="domain" description="GH16" evidence="2">
    <location>
        <begin position="1"/>
        <end position="286"/>
    </location>
</feature>